<proteinExistence type="predicted"/>
<evidence type="ECO:0000313" key="2">
    <source>
        <dbReference type="Proteomes" id="UP000054226"/>
    </source>
</evidence>
<comment type="caution">
    <text evidence="1">The sequence shown here is derived from an EMBL/GenBank/DDBJ whole genome shotgun (WGS) entry which is preliminary data.</text>
</comment>
<dbReference type="Proteomes" id="UP000054226">
    <property type="component" value="Unassembled WGS sequence"/>
</dbReference>
<dbReference type="OrthoDB" id="243547at2"/>
<reference evidence="1 2" key="1">
    <citation type="journal article" date="2013" name="Genome Announc.">
        <title>Draft Genome Sequence of Amycolatopsis decaplanina Strain DSM 44594T.</title>
        <authorList>
            <person name="Kaur N."/>
            <person name="Kumar S."/>
            <person name="Bala M."/>
            <person name="Raghava G.P."/>
            <person name="Mayilraj S."/>
        </authorList>
    </citation>
    <scope>NUCLEOTIDE SEQUENCE [LARGE SCALE GENOMIC DNA]</scope>
    <source>
        <strain evidence="1 2">DSM 44594</strain>
    </source>
</reference>
<protein>
    <submittedName>
        <fullName evidence="1">Uncharacterized protein</fullName>
    </submittedName>
</protein>
<keyword evidence="2" id="KW-1185">Reference proteome</keyword>
<dbReference type="RefSeq" id="WP_007028602.1">
    <property type="nucleotide sequence ID" value="NZ_AOHO01000020.1"/>
</dbReference>
<organism evidence="1 2">
    <name type="scientific">Amycolatopsis decaplanina DSM 44594</name>
    <dbReference type="NCBI Taxonomy" id="1284240"/>
    <lineage>
        <taxon>Bacteria</taxon>
        <taxon>Bacillati</taxon>
        <taxon>Actinomycetota</taxon>
        <taxon>Actinomycetes</taxon>
        <taxon>Pseudonocardiales</taxon>
        <taxon>Pseudonocardiaceae</taxon>
        <taxon>Amycolatopsis</taxon>
    </lineage>
</organism>
<dbReference type="AlphaFoldDB" id="M2YQU9"/>
<dbReference type="PATRIC" id="fig|1284240.4.peg.666"/>
<sequence>MIEAMSYCWTISFNSGGKGQGTDVNQTRDWLTAYIKWANDAAGSPMGRRTRQAPHSCLDK</sequence>
<evidence type="ECO:0000313" key="1">
    <source>
        <dbReference type="EMBL" id="EME64360.1"/>
    </source>
</evidence>
<dbReference type="EMBL" id="AOHO01000020">
    <property type="protein sequence ID" value="EME64360.1"/>
    <property type="molecule type" value="Genomic_DNA"/>
</dbReference>
<accession>M2YQU9</accession>
<name>M2YQU9_9PSEU</name>
<gene>
    <name evidence="1" type="ORF">H074_03300</name>
</gene>